<gene>
    <name evidence="3" type="ORF">TH53_16820</name>
</gene>
<name>A0A0D0F3H5_9SPHI</name>
<dbReference type="CDD" id="cd01822">
    <property type="entry name" value="Lysophospholipase_L1_like"/>
    <property type="match status" value="1"/>
</dbReference>
<reference evidence="3 4" key="1">
    <citation type="submission" date="2015-01" db="EMBL/GenBank/DDBJ databases">
        <title>Draft genome sequence of Pedobacter sp. NL19 isolated from sludge of an effluent treatment pond in an abandoned uranium mine.</title>
        <authorList>
            <person name="Santos T."/>
            <person name="Caetano T."/>
            <person name="Covas C."/>
            <person name="Cruz A."/>
            <person name="Mendo S."/>
        </authorList>
    </citation>
    <scope>NUCLEOTIDE SEQUENCE [LARGE SCALE GENOMIC DNA]</scope>
    <source>
        <strain evidence="3 4">NL19</strain>
    </source>
</reference>
<feature type="chain" id="PRO_5002209727" evidence="1">
    <location>
        <begin position="23"/>
        <end position="235"/>
    </location>
</feature>
<dbReference type="Proteomes" id="UP000032049">
    <property type="component" value="Unassembled WGS sequence"/>
</dbReference>
<dbReference type="Pfam" id="PF13472">
    <property type="entry name" value="Lipase_GDSL_2"/>
    <property type="match status" value="1"/>
</dbReference>
<dbReference type="InterPro" id="IPR013830">
    <property type="entry name" value="SGNH_hydro"/>
</dbReference>
<feature type="signal peptide" evidence="1">
    <location>
        <begin position="1"/>
        <end position="22"/>
    </location>
</feature>
<dbReference type="EMBL" id="JXRA01000074">
    <property type="protein sequence ID" value="KIO76113.1"/>
    <property type="molecule type" value="Genomic_DNA"/>
</dbReference>
<dbReference type="InterPro" id="IPR051532">
    <property type="entry name" value="Ester_Hydrolysis_Enzymes"/>
</dbReference>
<protein>
    <submittedName>
        <fullName evidence="3">GDSL family lipase</fullName>
    </submittedName>
</protein>
<evidence type="ECO:0000313" key="3">
    <source>
        <dbReference type="EMBL" id="KIO76113.1"/>
    </source>
</evidence>
<evidence type="ECO:0000313" key="4">
    <source>
        <dbReference type="Proteomes" id="UP000032049"/>
    </source>
</evidence>
<dbReference type="Gene3D" id="3.40.50.1110">
    <property type="entry name" value="SGNH hydrolase"/>
    <property type="match status" value="1"/>
</dbReference>
<sequence>MIKSNKLRYNYIVLMIGACLLASCGNMESKTEKSTQVTSGDSAQITSTAKKDQVKHILFFGTSLTAGLGVNPEQAFPALIQKKIDSLHLPYKVINAGLSGETSAAGKSRINWILKQPVDIFVLELGSNDGLRGIPVTETTANLQAIIDRVKEKYPKARLLLTGMQMPPSMGEKYTKPFAAMFPALAKKNNMDLLPFLLKDVGGITRLNQKDGIHPNPEGHQIVAANVWSKLQPEL</sequence>
<keyword evidence="4" id="KW-1185">Reference proteome</keyword>
<proteinExistence type="predicted"/>
<dbReference type="STRING" id="1503925.TH53_16820"/>
<comment type="caution">
    <text evidence="3">The sequence shown here is derived from an EMBL/GenBank/DDBJ whole genome shotgun (WGS) entry which is preliminary data.</text>
</comment>
<dbReference type="SUPFAM" id="SSF52266">
    <property type="entry name" value="SGNH hydrolase"/>
    <property type="match status" value="1"/>
</dbReference>
<dbReference type="OrthoDB" id="9786188at2"/>
<organism evidence="3 4">
    <name type="scientific">Pedobacter lusitanus</name>
    <dbReference type="NCBI Taxonomy" id="1503925"/>
    <lineage>
        <taxon>Bacteria</taxon>
        <taxon>Pseudomonadati</taxon>
        <taxon>Bacteroidota</taxon>
        <taxon>Sphingobacteriia</taxon>
        <taxon>Sphingobacteriales</taxon>
        <taxon>Sphingobacteriaceae</taxon>
        <taxon>Pedobacter</taxon>
    </lineage>
</organism>
<accession>A0A0D0F3H5</accession>
<keyword evidence="1" id="KW-0732">Signal</keyword>
<dbReference type="GO" id="GO:0004622">
    <property type="term" value="F:phosphatidylcholine lysophospholipase activity"/>
    <property type="evidence" value="ECO:0007669"/>
    <property type="project" value="TreeGrafter"/>
</dbReference>
<dbReference type="InterPro" id="IPR036514">
    <property type="entry name" value="SGNH_hydro_sf"/>
</dbReference>
<dbReference type="RefSeq" id="WP_041883553.1">
    <property type="nucleotide sequence ID" value="NZ_CP157278.1"/>
</dbReference>
<evidence type="ECO:0000256" key="1">
    <source>
        <dbReference type="SAM" id="SignalP"/>
    </source>
</evidence>
<dbReference type="PROSITE" id="PS51257">
    <property type="entry name" value="PROKAR_LIPOPROTEIN"/>
    <property type="match status" value="1"/>
</dbReference>
<dbReference type="PANTHER" id="PTHR30383:SF5">
    <property type="entry name" value="SGNH HYDROLASE-TYPE ESTERASE DOMAIN-CONTAINING PROTEIN"/>
    <property type="match status" value="1"/>
</dbReference>
<evidence type="ECO:0000259" key="2">
    <source>
        <dbReference type="Pfam" id="PF13472"/>
    </source>
</evidence>
<dbReference type="PANTHER" id="PTHR30383">
    <property type="entry name" value="THIOESTERASE 1/PROTEASE 1/LYSOPHOSPHOLIPASE L1"/>
    <property type="match status" value="1"/>
</dbReference>
<dbReference type="AlphaFoldDB" id="A0A0D0F3H5"/>
<feature type="domain" description="SGNH hydrolase-type esterase" evidence="2">
    <location>
        <begin position="59"/>
        <end position="222"/>
    </location>
</feature>